<sequence>MITYKNIAKADVIKHRLSDESVILCCSGQLSWFACHIRIISLSEIFSHCYYARRDVRPYRVICLTVEAQTTTSQLYRKSQNGARQNTHYKSTATFWQLRRAVGRRVGDSSPKMLQYDASGMYVMAIGDSPEQNFYFCSTSQAALKALSSPRTRSPLVQECGVELVWIQGHCGILGNKKPDELFRDNSRE</sequence>
<dbReference type="EMBL" id="JAPWTJ010000641">
    <property type="protein sequence ID" value="KAJ8976681.1"/>
    <property type="molecule type" value="Genomic_DNA"/>
</dbReference>
<dbReference type="PROSITE" id="PS51257">
    <property type="entry name" value="PROKAR_LIPOPROTEIN"/>
    <property type="match status" value="1"/>
</dbReference>
<evidence type="ECO:0000313" key="1">
    <source>
        <dbReference type="EMBL" id="KAJ8976681.1"/>
    </source>
</evidence>
<evidence type="ECO:0000313" key="2">
    <source>
        <dbReference type="Proteomes" id="UP001162164"/>
    </source>
</evidence>
<proteinExistence type="predicted"/>
<accession>A0ABQ9JEN6</accession>
<keyword evidence="2" id="KW-1185">Reference proteome</keyword>
<evidence type="ECO:0008006" key="3">
    <source>
        <dbReference type="Google" id="ProtNLM"/>
    </source>
</evidence>
<name>A0ABQ9JEN6_9CUCU</name>
<gene>
    <name evidence="1" type="ORF">NQ317_011154</name>
</gene>
<dbReference type="Proteomes" id="UP001162164">
    <property type="component" value="Unassembled WGS sequence"/>
</dbReference>
<protein>
    <recommendedName>
        <fullName evidence="3">RNase H type-1 domain-containing protein</fullName>
    </recommendedName>
</protein>
<reference evidence="1" key="1">
    <citation type="journal article" date="2023" name="Insect Mol. Biol.">
        <title>Genome sequencing provides insights into the evolution of gene families encoding plant cell wall-degrading enzymes in longhorned beetles.</title>
        <authorList>
            <person name="Shin N.R."/>
            <person name="Okamura Y."/>
            <person name="Kirsch R."/>
            <person name="Pauchet Y."/>
        </authorList>
    </citation>
    <scope>NUCLEOTIDE SEQUENCE</scope>
    <source>
        <strain evidence="1">MMC_N1</strain>
    </source>
</reference>
<organism evidence="1 2">
    <name type="scientific">Molorchus minor</name>
    <dbReference type="NCBI Taxonomy" id="1323400"/>
    <lineage>
        <taxon>Eukaryota</taxon>
        <taxon>Metazoa</taxon>
        <taxon>Ecdysozoa</taxon>
        <taxon>Arthropoda</taxon>
        <taxon>Hexapoda</taxon>
        <taxon>Insecta</taxon>
        <taxon>Pterygota</taxon>
        <taxon>Neoptera</taxon>
        <taxon>Endopterygota</taxon>
        <taxon>Coleoptera</taxon>
        <taxon>Polyphaga</taxon>
        <taxon>Cucujiformia</taxon>
        <taxon>Chrysomeloidea</taxon>
        <taxon>Cerambycidae</taxon>
        <taxon>Lamiinae</taxon>
        <taxon>Monochamini</taxon>
        <taxon>Molorchus</taxon>
    </lineage>
</organism>
<comment type="caution">
    <text evidence="1">The sequence shown here is derived from an EMBL/GenBank/DDBJ whole genome shotgun (WGS) entry which is preliminary data.</text>
</comment>